<name>A0A163JSR7_ABSGL</name>
<reference evidence="4" key="1">
    <citation type="submission" date="2016-04" db="EMBL/GenBank/DDBJ databases">
        <authorList>
            <person name="Evans L.H."/>
            <person name="Alamgir A."/>
            <person name="Owens N."/>
            <person name="Weber N.D."/>
            <person name="Virtaneva K."/>
            <person name="Barbian K."/>
            <person name="Babar A."/>
            <person name="Rosenke K."/>
        </authorList>
    </citation>
    <scope>NUCLEOTIDE SEQUENCE [LARGE SCALE GENOMIC DNA]</scope>
    <source>
        <strain evidence="4">CBS 101.48</strain>
    </source>
</reference>
<proteinExistence type="predicted"/>
<dbReference type="InParanoid" id="A0A163JSR7"/>
<dbReference type="SUPFAM" id="SSF57756">
    <property type="entry name" value="Retrovirus zinc finger-like domains"/>
    <property type="match status" value="1"/>
</dbReference>
<dbReference type="GO" id="GO:0003676">
    <property type="term" value="F:nucleic acid binding"/>
    <property type="evidence" value="ECO:0007669"/>
    <property type="project" value="InterPro"/>
</dbReference>
<dbReference type="InterPro" id="IPR001878">
    <property type="entry name" value="Znf_CCHC"/>
</dbReference>
<dbReference type="InterPro" id="IPR005162">
    <property type="entry name" value="Retrotrans_gag_dom"/>
</dbReference>
<keyword evidence="1" id="KW-0863">Zinc-finger</keyword>
<dbReference type="GO" id="GO:0008270">
    <property type="term" value="F:zinc ion binding"/>
    <property type="evidence" value="ECO:0007669"/>
    <property type="project" value="UniProtKB-KW"/>
</dbReference>
<dbReference type="PANTHER" id="PTHR33223:SF6">
    <property type="entry name" value="CCHC-TYPE DOMAIN-CONTAINING PROTEIN"/>
    <property type="match status" value="1"/>
</dbReference>
<dbReference type="SMART" id="SM00343">
    <property type="entry name" value="ZnF_C2HC"/>
    <property type="match status" value="1"/>
</dbReference>
<keyword evidence="1" id="KW-0479">Metal-binding</keyword>
<dbReference type="OMA" id="HESESFC"/>
<evidence type="ECO:0000256" key="2">
    <source>
        <dbReference type="SAM" id="MobiDB-lite"/>
    </source>
</evidence>
<sequence length="286" mass="32978">MANASNDTWAKLMESLINGMSHIMKQQQQQMEMAQNTAGALSVARPGTYEGERQTAIIDGWIRSLERYFECNKADDTKKILFASSLLRGPADIWWRCMERLEGENQIFTWDQFKARLIERFKHKNAHREARTRLATLTQTSTVQTYIDEFLTIQLELPDITEDELLDRFIRGLKPAVQAHVLGQDPFWLSQAEHQALVYENAYGVPLVDAQHQLSSYRGPQPMELDVIRQQRGPLRCYNCGGIGHMQRVCPSDSNQQSRRPSNRSRYHGNHRPSPQGRPKDMPPRD</sequence>
<dbReference type="OrthoDB" id="2250058at2759"/>
<dbReference type="PANTHER" id="PTHR33223">
    <property type="entry name" value="CCHC-TYPE DOMAIN-CONTAINING PROTEIN"/>
    <property type="match status" value="1"/>
</dbReference>
<feature type="region of interest" description="Disordered" evidence="2">
    <location>
        <begin position="249"/>
        <end position="286"/>
    </location>
</feature>
<evidence type="ECO:0000313" key="5">
    <source>
        <dbReference type="Proteomes" id="UP000078561"/>
    </source>
</evidence>
<keyword evidence="1" id="KW-0862">Zinc</keyword>
<keyword evidence="5" id="KW-1185">Reference proteome</keyword>
<dbReference type="InterPro" id="IPR036875">
    <property type="entry name" value="Znf_CCHC_sf"/>
</dbReference>
<dbReference type="Gene3D" id="4.10.60.10">
    <property type="entry name" value="Zinc finger, CCHC-type"/>
    <property type="match status" value="1"/>
</dbReference>
<evidence type="ECO:0000313" key="4">
    <source>
        <dbReference type="EMBL" id="SAM00835.1"/>
    </source>
</evidence>
<gene>
    <name evidence="4" type="primary">ABSGL_06561.1 scaffold 8379</name>
</gene>
<dbReference type="Proteomes" id="UP000078561">
    <property type="component" value="Unassembled WGS sequence"/>
</dbReference>
<feature type="compositionally biased region" description="Basic residues" evidence="2">
    <location>
        <begin position="261"/>
        <end position="271"/>
    </location>
</feature>
<dbReference type="Pfam" id="PF03732">
    <property type="entry name" value="Retrotrans_gag"/>
    <property type="match status" value="1"/>
</dbReference>
<evidence type="ECO:0000259" key="3">
    <source>
        <dbReference type="PROSITE" id="PS50158"/>
    </source>
</evidence>
<feature type="compositionally biased region" description="Low complexity" evidence="2">
    <location>
        <begin position="251"/>
        <end position="260"/>
    </location>
</feature>
<evidence type="ECO:0000256" key="1">
    <source>
        <dbReference type="PROSITE-ProRule" id="PRU00047"/>
    </source>
</evidence>
<dbReference type="AlphaFoldDB" id="A0A163JSR7"/>
<protein>
    <recommendedName>
        <fullName evidence="3">CCHC-type domain-containing protein</fullName>
    </recommendedName>
</protein>
<organism evidence="4">
    <name type="scientific">Absidia glauca</name>
    <name type="common">Pin mould</name>
    <dbReference type="NCBI Taxonomy" id="4829"/>
    <lineage>
        <taxon>Eukaryota</taxon>
        <taxon>Fungi</taxon>
        <taxon>Fungi incertae sedis</taxon>
        <taxon>Mucoromycota</taxon>
        <taxon>Mucoromycotina</taxon>
        <taxon>Mucoromycetes</taxon>
        <taxon>Mucorales</taxon>
        <taxon>Cunninghamellaceae</taxon>
        <taxon>Absidia</taxon>
    </lineage>
</organism>
<dbReference type="EMBL" id="LT553428">
    <property type="protein sequence ID" value="SAM00835.1"/>
    <property type="molecule type" value="Genomic_DNA"/>
</dbReference>
<dbReference type="PROSITE" id="PS50158">
    <property type="entry name" value="ZF_CCHC"/>
    <property type="match status" value="1"/>
</dbReference>
<accession>A0A163JSR7</accession>
<feature type="domain" description="CCHC-type" evidence="3">
    <location>
        <begin position="236"/>
        <end position="252"/>
    </location>
</feature>
<dbReference type="Pfam" id="PF00098">
    <property type="entry name" value="zf-CCHC"/>
    <property type="match status" value="1"/>
</dbReference>